<name>A0A4U5PCB4_STECR</name>
<evidence type="ECO:0000313" key="3">
    <source>
        <dbReference type="Proteomes" id="UP000298663"/>
    </source>
</evidence>
<protein>
    <submittedName>
        <fullName evidence="2">Uncharacterized protein</fullName>
    </submittedName>
</protein>
<gene>
    <name evidence="2" type="ORF">L596_008383</name>
</gene>
<feature type="region of interest" description="Disordered" evidence="1">
    <location>
        <begin position="78"/>
        <end position="125"/>
    </location>
</feature>
<evidence type="ECO:0000256" key="1">
    <source>
        <dbReference type="SAM" id="MobiDB-lite"/>
    </source>
</evidence>
<dbReference type="AlphaFoldDB" id="A0A4U5PCB4"/>
<reference evidence="2 3" key="2">
    <citation type="journal article" date="2019" name="G3 (Bethesda)">
        <title>Hybrid Assembly of the Genome of the Entomopathogenic Nematode Steinernema carpocapsae Identifies the X-Chromosome.</title>
        <authorList>
            <person name="Serra L."/>
            <person name="Macchietto M."/>
            <person name="Macias-Munoz A."/>
            <person name="McGill C.J."/>
            <person name="Rodriguez I.M."/>
            <person name="Rodriguez B."/>
            <person name="Murad R."/>
            <person name="Mortazavi A."/>
        </authorList>
    </citation>
    <scope>NUCLEOTIDE SEQUENCE [LARGE SCALE GENOMIC DNA]</scope>
    <source>
        <strain evidence="2 3">ALL</strain>
    </source>
</reference>
<proteinExistence type="predicted"/>
<reference evidence="2 3" key="1">
    <citation type="journal article" date="2015" name="Genome Biol.">
        <title>Comparative genomics of Steinernema reveals deeply conserved gene regulatory networks.</title>
        <authorList>
            <person name="Dillman A.R."/>
            <person name="Macchietto M."/>
            <person name="Porter C.F."/>
            <person name="Rogers A."/>
            <person name="Williams B."/>
            <person name="Antoshechkin I."/>
            <person name="Lee M.M."/>
            <person name="Goodwin Z."/>
            <person name="Lu X."/>
            <person name="Lewis E.E."/>
            <person name="Goodrich-Blair H."/>
            <person name="Stock S.P."/>
            <person name="Adams B.J."/>
            <person name="Sternberg P.W."/>
            <person name="Mortazavi A."/>
        </authorList>
    </citation>
    <scope>NUCLEOTIDE SEQUENCE [LARGE SCALE GENOMIC DNA]</scope>
    <source>
        <strain evidence="2 3">ALL</strain>
    </source>
</reference>
<organism evidence="2 3">
    <name type="scientific">Steinernema carpocapsae</name>
    <name type="common">Entomopathogenic nematode</name>
    <dbReference type="NCBI Taxonomy" id="34508"/>
    <lineage>
        <taxon>Eukaryota</taxon>
        <taxon>Metazoa</taxon>
        <taxon>Ecdysozoa</taxon>
        <taxon>Nematoda</taxon>
        <taxon>Chromadorea</taxon>
        <taxon>Rhabditida</taxon>
        <taxon>Tylenchina</taxon>
        <taxon>Panagrolaimomorpha</taxon>
        <taxon>Strongyloidoidea</taxon>
        <taxon>Steinernematidae</taxon>
        <taxon>Steinernema</taxon>
    </lineage>
</organism>
<feature type="region of interest" description="Disordered" evidence="1">
    <location>
        <begin position="1"/>
        <end position="48"/>
    </location>
</feature>
<evidence type="ECO:0000313" key="2">
    <source>
        <dbReference type="EMBL" id="TKR94037.1"/>
    </source>
</evidence>
<comment type="caution">
    <text evidence="2">The sequence shown here is derived from an EMBL/GenBank/DDBJ whole genome shotgun (WGS) entry which is preliminary data.</text>
</comment>
<keyword evidence="3" id="KW-1185">Reference proteome</keyword>
<accession>A0A4U5PCB4</accession>
<sequence length="125" mass="13478">MRSDPKVGSDPIRSGSGSGVQDPIRSGSGSDPKNPIRNPENPIRSDPIRHLCPWARRPAHITGPNDSSLLGFVKLTSADKRTWARPEGTLPARRPPEPYSPQNPSFRGKCGGGPKIGSNRPQQPI</sequence>
<dbReference type="Proteomes" id="UP000298663">
    <property type="component" value="Unassembled WGS sequence"/>
</dbReference>
<dbReference type="EMBL" id="AZBU02000002">
    <property type="protein sequence ID" value="TKR94037.1"/>
    <property type="molecule type" value="Genomic_DNA"/>
</dbReference>